<proteinExistence type="predicted"/>
<comment type="caution">
    <text evidence="2">The sequence shown here is derived from an EMBL/GenBank/DDBJ whole genome shotgun (WGS) entry which is preliminary data.</text>
</comment>
<gene>
    <name evidence="2" type="ORF">COV57_02605</name>
</gene>
<feature type="transmembrane region" description="Helical" evidence="1">
    <location>
        <begin position="6"/>
        <end position="25"/>
    </location>
</feature>
<name>A0A2H0N7B1_9BACT</name>
<evidence type="ECO:0000313" key="3">
    <source>
        <dbReference type="Proteomes" id="UP000229893"/>
    </source>
</evidence>
<dbReference type="EMBL" id="PCWO01000038">
    <property type="protein sequence ID" value="PIR04778.1"/>
    <property type="molecule type" value="Genomic_DNA"/>
</dbReference>
<organism evidence="2 3">
    <name type="scientific">Candidatus Liptonbacteria bacterium CG11_big_fil_rev_8_21_14_0_20_35_14</name>
    <dbReference type="NCBI Taxonomy" id="1974634"/>
    <lineage>
        <taxon>Bacteria</taxon>
        <taxon>Candidatus Liptoniibacteriota</taxon>
    </lineage>
</organism>
<evidence type="ECO:0000256" key="1">
    <source>
        <dbReference type="SAM" id="Phobius"/>
    </source>
</evidence>
<keyword evidence="1" id="KW-0812">Transmembrane</keyword>
<accession>A0A2H0N7B1</accession>
<keyword evidence="1" id="KW-0472">Membrane</keyword>
<dbReference type="AlphaFoldDB" id="A0A2H0N7B1"/>
<evidence type="ECO:0000313" key="2">
    <source>
        <dbReference type="EMBL" id="PIR04778.1"/>
    </source>
</evidence>
<sequence>MEILYFFIIIGLVVICSSYITSFLLRLEKRIDFLSNVLIETKILIENGRLKLFTTGSPLILTEKGNQVLEESGLKKYIEGRKFFVIEACKNNGALKPEDMEMFIFDFFNHVNFKEPFNSEIKKYSYNSVISLHLLGRVGAIYTINICFEKLDNIV</sequence>
<reference evidence="2 3" key="1">
    <citation type="submission" date="2017-09" db="EMBL/GenBank/DDBJ databases">
        <title>Depth-based differentiation of microbial function through sediment-hosted aquifers and enrichment of novel symbionts in the deep terrestrial subsurface.</title>
        <authorList>
            <person name="Probst A.J."/>
            <person name="Ladd B."/>
            <person name="Jarett J.K."/>
            <person name="Geller-Mcgrath D.E."/>
            <person name="Sieber C.M."/>
            <person name="Emerson J.B."/>
            <person name="Anantharaman K."/>
            <person name="Thomas B.C."/>
            <person name="Malmstrom R."/>
            <person name="Stieglmeier M."/>
            <person name="Klingl A."/>
            <person name="Woyke T."/>
            <person name="Ryan C.M."/>
            <person name="Banfield J.F."/>
        </authorList>
    </citation>
    <scope>NUCLEOTIDE SEQUENCE [LARGE SCALE GENOMIC DNA]</scope>
    <source>
        <strain evidence="2">CG11_big_fil_rev_8_21_14_0_20_35_14</strain>
    </source>
</reference>
<dbReference type="Proteomes" id="UP000229893">
    <property type="component" value="Unassembled WGS sequence"/>
</dbReference>
<keyword evidence="1" id="KW-1133">Transmembrane helix</keyword>
<protein>
    <submittedName>
        <fullName evidence="2">Uncharacterized protein</fullName>
    </submittedName>
</protein>